<reference evidence="1" key="1">
    <citation type="submission" date="2013-08" db="EMBL/GenBank/DDBJ databases">
        <authorList>
            <person name="Mendez C."/>
            <person name="Richter M."/>
            <person name="Ferrer M."/>
            <person name="Sanchez J."/>
        </authorList>
    </citation>
    <scope>NUCLEOTIDE SEQUENCE</scope>
</reference>
<name>T0ZIW5_9ZZZZ</name>
<dbReference type="PANTHER" id="PTHR37426">
    <property type="entry name" value="RIBOSOMAL RNA LARGE SUBUNIT METHYLTRANSFERASE J"/>
    <property type="match status" value="1"/>
</dbReference>
<dbReference type="AlphaFoldDB" id="T0ZIW5"/>
<organism evidence="1">
    <name type="scientific">mine drainage metagenome</name>
    <dbReference type="NCBI Taxonomy" id="410659"/>
    <lineage>
        <taxon>unclassified sequences</taxon>
        <taxon>metagenomes</taxon>
        <taxon>ecological metagenomes</taxon>
    </lineage>
</organism>
<dbReference type="SUPFAM" id="SSF53335">
    <property type="entry name" value="S-adenosyl-L-methionine-dependent methyltransferases"/>
    <property type="match status" value="1"/>
</dbReference>
<feature type="non-terminal residue" evidence="1">
    <location>
        <position position="280"/>
    </location>
</feature>
<dbReference type="HAMAP" id="MF_00934">
    <property type="entry name" value="23SrRNA_methyltr_J"/>
    <property type="match status" value="1"/>
</dbReference>
<gene>
    <name evidence="1" type="ORF">B1B_13473</name>
</gene>
<dbReference type="GO" id="GO:0005829">
    <property type="term" value="C:cytosol"/>
    <property type="evidence" value="ECO:0007669"/>
    <property type="project" value="TreeGrafter"/>
</dbReference>
<dbReference type="GO" id="GO:0070475">
    <property type="term" value="P:rRNA base methylation"/>
    <property type="evidence" value="ECO:0007669"/>
    <property type="project" value="InterPro"/>
</dbReference>
<dbReference type="InterPro" id="IPR007473">
    <property type="entry name" value="RlmJ"/>
</dbReference>
<sequence length="280" mass="31238">MNYAHLFHAGNFADVHKHLVLTALLMRLTEKPSPWFYLDTHAGSGLYTLAGRTTPARGESGTGALPIFRAVIESPIVQTYQSLLRCFNPEGILIRYPGSPLVAASLARPTDRLVAIECVPERARELRKHLGAWPVKVHCRDGYEALGAFLPPQEQRGVILIDPPYESMHETEQLLRALSRALARFPRGIYMIWHPWVDPAFVSGLRRRLKTLGNVSFLDWQTTRRQGLRGSGLAIFNLPHGLAASLEPVWQQLGDVYTTPLGPVKFAQTAFLRPGCATRT</sequence>
<dbReference type="InterPro" id="IPR029063">
    <property type="entry name" value="SAM-dependent_MTases_sf"/>
</dbReference>
<protein>
    <submittedName>
        <fullName evidence="1">Protein containing DUF519</fullName>
    </submittedName>
</protein>
<dbReference type="Gene3D" id="3.40.50.150">
    <property type="entry name" value="Vaccinia Virus protein VP39"/>
    <property type="match status" value="1"/>
</dbReference>
<comment type="caution">
    <text evidence="1">The sequence shown here is derived from an EMBL/GenBank/DDBJ whole genome shotgun (WGS) entry which is preliminary data.</text>
</comment>
<accession>T0ZIW5</accession>
<evidence type="ECO:0000313" key="1">
    <source>
        <dbReference type="EMBL" id="EQD44583.1"/>
    </source>
</evidence>
<dbReference type="PANTHER" id="PTHR37426:SF1">
    <property type="entry name" value="RIBOSOMAL RNA LARGE SUBUNIT METHYLTRANSFERASE J"/>
    <property type="match status" value="1"/>
</dbReference>
<reference evidence="1" key="2">
    <citation type="journal article" date="2014" name="ISME J.">
        <title>Microbial stratification in low pH oxic and suboxic macroscopic growths along an acid mine drainage.</title>
        <authorList>
            <person name="Mendez-Garcia C."/>
            <person name="Mesa V."/>
            <person name="Sprenger R.R."/>
            <person name="Richter M."/>
            <person name="Diez M.S."/>
            <person name="Solano J."/>
            <person name="Bargiela R."/>
            <person name="Golyshina O.V."/>
            <person name="Manteca A."/>
            <person name="Ramos J.L."/>
            <person name="Gallego J.R."/>
            <person name="Llorente I."/>
            <person name="Martins Dos Santos V.A."/>
            <person name="Jensen O.N."/>
            <person name="Pelaez A.I."/>
            <person name="Sanchez J."/>
            <person name="Ferrer M."/>
        </authorList>
    </citation>
    <scope>NUCLEOTIDE SEQUENCE</scope>
</reference>
<dbReference type="EMBL" id="AUZY01008869">
    <property type="protein sequence ID" value="EQD44583.1"/>
    <property type="molecule type" value="Genomic_DNA"/>
</dbReference>
<proteinExistence type="inferred from homology"/>
<dbReference type="GO" id="GO:0036307">
    <property type="term" value="F:23S rRNA (adenine(2030)-N(6))-methyltransferase activity"/>
    <property type="evidence" value="ECO:0007669"/>
    <property type="project" value="TreeGrafter"/>
</dbReference>
<dbReference type="Pfam" id="PF04378">
    <property type="entry name" value="RsmJ"/>
    <property type="match status" value="1"/>
</dbReference>